<dbReference type="InParanoid" id="A0A0V0QAV1"/>
<name>A0A0V0QAV1_PSEPJ</name>
<evidence type="ECO:0000313" key="4">
    <source>
        <dbReference type="Proteomes" id="UP000054937"/>
    </source>
</evidence>
<feature type="region of interest" description="Disordered" evidence="2">
    <location>
        <begin position="259"/>
        <end position="287"/>
    </location>
</feature>
<feature type="compositionally biased region" description="Basic and acidic residues" evidence="2">
    <location>
        <begin position="277"/>
        <end position="287"/>
    </location>
</feature>
<gene>
    <name evidence="3" type="ORF">PPERSA_02465</name>
</gene>
<keyword evidence="4" id="KW-1185">Reference proteome</keyword>
<proteinExistence type="predicted"/>
<dbReference type="OrthoDB" id="17798at2759"/>
<evidence type="ECO:0000313" key="3">
    <source>
        <dbReference type="EMBL" id="KRW99353.1"/>
    </source>
</evidence>
<sequence length="1136" mass="135293">MGPLLWPIQNYQVYLVGPEEVLVKNVYQGLGLGLGQGLGLGLGLEKKDISMKSQLEDERFYAQIRECKTVKPQQDLVLEQDSQNYILTNYKQLFDLQRDLRQQSKFRNENENFSKLEEWSFISEWDSYGFEKKLERYNQFASHELNLFLFFRDTEFFEKVVKIFVKDKIEKEFLDFFILGFKNEILDFARIERFKELNYFEKVLLIKFLYENGENSKADGFSKLVAEQCQSASASYYNSLVDTILLSKQEELESEFEKLEDSCRNSSDQEDDDFFSDEDKCENQEKQGFYDDEDEEDEYNVLDALENKCFEEKKKAFQISNELSLQNEMLCDLSEEVDQAFDCKSPQKVRQQRQLQKQIQQQLFLDQQQQQQQQQQIKQRKKYIKGFENLKKTKEYKERTYYNFVSKNSQVLYSNNQFYSDYCVFLKNRQDNSKFLSQNFIFCTKSVQEMIMVHTLLNLKQEKVKISTKSVGNRQIQYTNCDNEEQILIFYKNIQEKEQNLQQNFLVSQKFYDPKDQFIKNKQNSQIKMLKQVKEFVQGKIYSCQINVSNLSQNNLELQLMYEVPNGIKIELKQIIFILFISSKNELKLGAIPIGAVQIYNQTKVLDVKMKSTQQINFSFYFPEAGNFEIYPASISFQDKVIGVAHQGQKMKLKVVENLLLDKKQGKEQNEFEEIKEILLNQIKKKQIISNEDKQKIEEYLLKKEGYEKAVKYLKGLFLFQYDVYKFSIYHNDLETFKEFFIHSMNKNIKELNGLRYLSFKDIKQDDFIAFEYHPLLSNRIHNFQNQEKSKILNKQFKEKYQEFLNYLVQINDSLQAKHYLTFAYYLLLQEKVQEALIVVEKIEQDQIGEHQLQYDYLIAYLDFYNGYPNFYKAREISQKYLDYPILSWRKLFKSIDEQLSEYDEGQKLEENLSEKMKKKEEENPEDKKEIGKNLDSAEKEEQILPTLEKDCIQIGYCNLSSIQIRYFVLNLEQLFSKNPFIDMSKFEFEYVQANHQQLIVVQKSAQIKYEQVKIPENLLKQNMVIQLVAKNEPVNLLYNSSFMKIQVLEKYGQVKVTDNEYKPIDTVYIKCYYKNKNDEVVFFRDGYTDLRGKFDYAQSSSIDINSIKEFALYFNHEKFGAAIKKVKPPVQLARY</sequence>
<keyword evidence="1" id="KW-0175">Coiled coil</keyword>
<dbReference type="AlphaFoldDB" id="A0A0V0QAV1"/>
<evidence type="ECO:0000256" key="1">
    <source>
        <dbReference type="SAM" id="Coils"/>
    </source>
</evidence>
<evidence type="ECO:0000256" key="2">
    <source>
        <dbReference type="SAM" id="MobiDB-lite"/>
    </source>
</evidence>
<dbReference type="OMA" id="YAQIREC"/>
<feature type="coiled-coil region" evidence="1">
    <location>
        <begin position="903"/>
        <end position="930"/>
    </location>
</feature>
<comment type="caution">
    <text evidence="3">The sequence shown here is derived from an EMBL/GenBank/DDBJ whole genome shotgun (WGS) entry which is preliminary data.</text>
</comment>
<dbReference type="Proteomes" id="UP000054937">
    <property type="component" value="Unassembled WGS sequence"/>
</dbReference>
<dbReference type="EMBL" id="LDAU01000214">
    <property type="protein sequence ID" value="KRW99353.1"/>
    <property type="molecule type" value="Genomic_DNA"/>
</dbReference>
<protein>
    <submittedName>
        <fullName evidence="3">Uncharacterized protein</fullName>
    </submittedName>
</protein>
<reference evidence="3 4" key="1">
    <citation type="journal article" date="2015" name="Sci. Rep.">
        <title>Genome of the facultative scuticociliatosis pathogen Pseudocohnilembus persalinus provides insight into its virulence through horizontal gene transfer.</title>
        <authorList>
            <person name="Xiong J."/>
            <person name="Wang G."/>
            <person name="Cheng J."/>
            <person name="Tian M."/>
            <person name="Pan X."/>
            <person name="Warren A."/>
            <person name="Jiang C."/>
            <person name="Yuan D."/>
            <person name="Miao W."/>
        </authorList>
    </citation>
    <scope>NUCLEOTIDE SEQUENCE [LARGE SCALE GENOMIC DNA]</scope>
    <source>
        <strain evidence="3">36N120E</strain>
    </source>
</reference>
<accession>A0A0V0QAV1</accession>
<organism evidence="3 4">
    <name type="scientific">Pseudocohnilembus persalinus</name>
    <name type="common">Ciliate</name>
    <dbReference type="NCBI Taxonomy" id="266149"/>
    <lineage>
        <taxon>Eukaryota</taxon>
        <taxon>Sar</taxon>
        <taxon>Alveolata</taxon>
        <taxon>Ciliophora</taxon>
        <taxon>Intramacronucleata</taxon>
        <taxon>Oligohymenophorea</taxon>
        <taxon>Scuticociliatia</taxon>
        <taxon>Philasterida</taxon>
        <taxon>Pseudocohnilembidae</taxon>
        <taxon>Pseudocohnilembus</taxon>
    </lineage>
</organism>